<protein>
    <recommendedName>
        <fullName evidence="5">Wadjet protein JetD C-terminal domain-containing protein</fullName>
    </recommendedName>
</protein>
<evidence type="ECO:0000313" key="4">
    <source>
        <dbReference type="Proteomes" id="UP000680038"/>
    </source>
</evidence>
<dbReference type="Pfam" id="PF11795">
    <property type="entry name" value="DUF3322"/>
    <property type="match status" value="1"/>
</dbReference>
<reference evidence="3" key="1">
    <citation type="submission" date="2021-04" db="EMBL/GenBank/DDBJ databases">
        <authorList>
            <person name="Rodrigo-Torres L."/>
            <person name="Arahal R. D."/>
            <person name="Lucena T."/>
        </authorList>
    </citation>
    <scope>NUCLEOTIDE SEQUENCE</scope>
    <source>
        <strain evidence="3">CECT 9275</strain>
    </source>
</reference>
<sequence>MITPKEIKDKTERKYISFLQSLVEQRPFEKLVIRGDKTYTKSSLSEFEREIQHIHSHSKEKKGFGYTLEFQKIKTKHLGTQDLPISIYFDNEKDFLKFLGKENEVDSFKSNVEIILQEFPELKDWIIKNPKKVIDNANEWKNILQVCQYFKQNPKPNFYIRELPVKVHTKFIERNKGIIRELLDVLIYEHVNTEEKEFEKRFYLKYAEPQIRFKVLDKTISDRFFSGIDDIAIPVSQFEKLELPIRKVLVIENKTTLYTTLTLPKMDDTIAIFGSGFSVFNLKNVRWFDNLKLHYWGDIDVQGFEILSQFRSYFPQTKSILMDKKSFDKFFEDDNGTPTNISTRLNLTDEEQELYEILKTNNWRLEQEKIPLEYVNKYFDNE</sequence>
<dbReference type="InterPro" id="IPR024534">
    <property type="entry name" value="JetD_C"/>
</dbReference>
<dbReference type="RefSeq" id="WP_215241784.1">
    <property type="nucleotide sequence ID" value="NZ_CAJRAF010000004.1"/>
</dbReference>
<evidence type="ECO:0000259" key="1">
    <source>
        <dbReference type="Pfam" id="PF09983"/>
    </source>
</evidence>
<dbReference type="InterPro" id="IPR024537">
    <property type="entry name" value="DUF3322"/>
</dbReference>
<dbReference type="PIRSF" id="PIRSF028408">
    <property type="entry name" value="UCP028408"/>
    <property type="match status" value="1"/>
</dbReference>
<organism evidence="3 4">
    <name type="scientific">Dyadobacter helix</name>
    <dbReference type="NCBI Taxonomy" id="2822344"/>
    <lineage>
        <taxon>Bacteria</taxon>
        <taxon>Pseudomonadati</taxon>
        <taxon>Bacteroidota</taxon>
        <taxon>Cytophagia</taxon>
        <taxon>Cytophagales</taxon>
        <taxon>Spirosomataceae</taxon>
        <taxon>Dyadobacter</taxon>
    </lineage>
</organism>
<accession>A0A916NDU9</accession>
<proteinExistence type="predicted"/>
<dbReference type="EMBL" id="CAJRAF010000004">
    <property type="protein sequence ID" value="CAG5015573.1"/>
    <property type="molecule type" value="Genomic_DNA"/>
</dbReference>
<feature type="domain" description="Wadjet protein JetD C-terminal" evidence="1">
    <location>
        <begin position="207"/>
        <end position="376"/>
    </location>
</feature>
<dbReference type="AlphaFoldDB" id="A0A916NDU9"/>
<dbReference type="Pfam" id="PF09983">
    <property type="entry name" value="JetD_C"/>
    <property type="match status" value="1"/>
</dbReference>
<evidence type="ECO:0000313" key="3">
    <source>
        <dbReference type="EMBL" id="CAG5015573.1"/>
    </source>
</evidence>
<dbReference type="Proteomes" id="UP000680038">
    <property type="component" value="Unassembled WGS sequence"/>
</dbReference>
<name>A0A916NDU9_9BACT</name>
<keyword evidence="4" id="KW-1185">Reference proteome</keyword>
<feature type="domain" description="DUF3322" evidence="2">
    <location>
        <begin position="4"/>
        <end position="184"/>
    </location>
</feature>
<gene>
    <name evidence="3" type="ORF">DYBT9275_05360</name>
</gene>
<evidence type="ECO:0008006" key="5">
    <source>
        <dbReference type="Google" id="ProtNLM"/>
    </source>
</evidence>
<evidence type="ECO:0000259" key="2">
    <source>
        <dbReference type="Pfam" id="PF11795"/>
    </source>
</evidence>
<dbReference type="InterPro" id="IPR014544">
    <property type="entry name" value="UCP028408"/>
</dbReference>
<comment type="caution">
    <text evidence="3">The sequence shown here is derived from an EMBL/GenBank/DDBJ whole genome shotgun (WGS) entry which is preliminary data.</text>
</comment>